<feature type="transmembrane region" description="Helical" evidence="1">
    <location>
        <begin position="463"/>
        <end position="485"/>
    </location>
</feature>
<feature type="domain" description="IcmF-related" evidence="3">
    <location>
        <begin position="527"/>
        <end position="833"/>
    </location>
</feature>
<dbReference type="InterPro" id="IPR009612">
    <property type="entry name" value="IcmF-rel"/>
</dbReference>
<proteinExistence type="predicted"/>
<dbReference type="CDD" id="cd00882">
    <property type="entry name" value="Ras_like_GTPase"/>
    <property type="match status" value="1"/>
</dbReference>
<dbReference type="InterPro" id="IPR025743">
    <property type="entry name" value="TssM1_N"/>
</dbReference>
<dbReference type="Pfam" id="PF21070">
    <property type="entry name" value="IcmF_helical"/>
    <property type="match status" value="1"/>
</dbReference>
<dbReference type="InterPro" id="IPR017731">
    <property type="entry name" value="TssM1-like"/>
</dbReference>
<dbReference type="Pfam" id="PF06761">
    <property type="entry name" value="IcmF-related"/>
    <property type="match status" value="1"/>
</dbReference>
<sequence>MIIRALSIIKTILLSIFKLTTSYIFISSIFLILLVLSVFLFRDFIFSFETSGERKLIYSALAMAVFSIIWGASNLIYVSIKKKKGDLSKNKDKREKPKTPDLSYLNEFERGFNQALQTISRNWAGKGSRKNGKNLYALPWFVVLGSPCSGKTSLIVESNLKFPLAHLFSQEDAKHVQPTKDVDCWVTDEAVLFDVAGQFVEHVNGKQSDTQETHYAGLWRRFLKLLRDNRPRRPINGVVLCLDLSELISLSSQERTTKAALIHARLSEMTEVLGTRYTVHVVLTKFDLIDGFHEFIGCLPTSERAKPFGFTFDLHSGHDQDKWLDEFNAAFAKLLENLNHTTVDRISDIRSAHKRRQLYLFTREMAGLSTILSGFLGKALHQDKFSTAPHIRGIFFSSARQEAIPTNPVLQATSQKYEIAPPILPIHSGPSKQYFSSSLFDQVVFKEAGLAGDNIKIERAKRFALIGSGLAASLLYVGFFSAYWMGYESNRARADEVVDITENFEELLQQGPAQNSNASGQNYIRSLGALTSASDIFGNYRNRNWLMSQLELYQGHKIGPEVEKAYVDMLARYFLPEVAAYVRDEIAKLGEDEAGKDSNERLEALRVYLMLGDASRRNELLVEAWMEQKWQEQFEGDLKLQKALRDHLVFAIETAGLEAALDKDLVETSQRDLREVPRDLRLYRNIEQVSDRQLASPVNFRNDIGPAYNIVFDGTGQHSGSDQPIGVKEFFTKDAYLDYFVKMNDGLSVVAVEDAWVADERETVEYSQADLKEFRRKIVSRYATNYISSWNTALNRLEITDFRNLDHAVDILETLTGPDRPLNRLINRVKSETEIYEGKLIELNAEQAVDSDLPFDIYREQGLRVRRAFSNLNGLVEAEEGEKAYLEDLDAALNTLYEYLKDIRQAGERSGEVALARAKARIDLQGEDPIYTLKRVGVDLPSPLNRFFAKLADQSWKVLLQEAKKELQRSWNEEIYADYNLNYAQLYPFNKQAEQEIPLEEFESFFGPGGKIETFYKKNLIVFVDEATGEPKTIDGRHLAIEKDFQDNLKIILDLRRSYFNSEGLIGVEYNIQPVALAAKLRRAVMNIEGQIISYSHGPRRPIRVIWPNVLTNEAESSLSVFPAGRGRPHTVTFKGPWSGFRLLDFATTKGFDSNGALIEFNFDGQKATYSLLHKGASSLARKQPLSGLILPAKM</sequence>
<keyword evidence="1" id="KW-1133">Transmembrane helix</keyword>
<keyword evidence="1" id="KW-0472">Membrane</keyword>
<keyword evidence="7" id="KW-1185">Reference proteome</keyword>
<feature type="transmembrane region" description="Helical" evidence="1">
    <location>
        <begin position="56"/>
        <end position="80"/>
    </location>
</feature>
<dbReference type="InterPro" id="IPR048677">
    <property type="entry name" value="TssM1_hel"/>
</dbReference>
<dbReference type="SUPFAM" id="SSF52540">
    <property type="entry name" value="P-loop containing nucleoside triphosphate hydrolases"/>
    <property type="match status" value="1"/>
</dbReference>
<dbReference type="InterPro" id="IPR027417">
    <property type="entry name" value="P-loop_NTPase"/>
</dbReference>
<dbReference type="PANTHER" id="PTHR36153:SF5">
    <property type="entry name" value="EXPORTED PROTEIN"/>
    <property type="match status" value="1"/>
</dbReference>
<comment type="caution">
    <text evidence="6">The sequence shown here is derived from an EMBL/GenBank/DDBJ whole genome shotgun (WGS) entry which is preliminary data.</text>
</comment>
<dbReference type="RefSeq" id="WP_280142359.1">
    <property type="nucleotide sequence ID" value="NZ_FOSK01000012.1"/>
</dbReference>
<dbReference type="Proteomes" id="UP000199598">
    <property type="component" value="Unassembled WGS sequence"/>
</dbReference>
<dbReference type="Pfam" id="PF14331">
    <property type="entry name" value="IcmF-related_N"/>
    <property type="match status" value="1"/>
</dbReference>
<organism evidence="6 7">
    <name type="scientific">Pseudovibrio ascidiaceicola</name>
    <dbReference type="NCBI Taxonomy" id="285279"/>
    <lineage>
        <taxon>Bacteria</taxon>
        <taxon>Pseudomonadati</taxon>
        <taxon>Pseudomonadota</taxon>
        <taxon>Alphaproteobacteria</taxon>
        <taxon>Hyphomicrobiales</taxon>
        <taxon>Stappiaceae</taxon>
        <taxon>Pseudovibrio</taxon>
    </lineage>
</organism>
<evidence type="ECO:0000259" key="5">
    <source>
        <dbReference type="Pfam" id="PF21070"/>
    </source>
</evidence>
<dbReference type="NCBIfam" id="TIGR03348">
    <property type="entry name" value="VI_IcmF"/>
    <property type="match status" value="1"/>
</dbReference>
<dbReference type="PANTHER" id="PTHR36153">
    <property type="entry name" value="INNER MEMBRANE PROTEIN-RELATED"/>
    <property type="match status" value="1"/>
</dbReference>
<dbReference type="EMBL" id="FOSK01000012">
    <property type="protein sequence ID" value="SFK96239.1"/>
    <property type="molecule type" value="Genomic_DNA"/>
</dbReference>
<evidence type="ECO:0000259" key="4">
    <source>
        <dbReference type="Pfam" id="PF14331"/>
    </source>
</evidence>
<protein>
    <submittedName>
        <fullName evidence="6">Type VI secretion system protein ImpL</fullName>
    </submittedName>
</protein>
<dbReference type="InterPro" id="IPR010623">
    <property type="entry name" value="IcmF_C"/>
</dbReference>
<dbReference type="InterPro" id="IPR053156">
    <property type="entry name" value="T6SS_TssM-like"/>
</dbReference>
<dbReference type="Pfam" id="PF06744">
    <property type="entry name" value="IcmF_C"/>
    <property type="match status" value="1"/>
</dbReference>
<evidence type="ECO:0000259" key="2">
    <source>
        <dbReference type="Pfam" id="PF06744"/>
    </source>
</evidence>
<feature type="domain" description="Type VI secretion system component TssM1 N-terminal" evidence="4">
    <location>
        <begin position="217"/>
        <end position="467"/>
    </location>
</feature>
<keyword evidence="1" id="KW-0812">Transmembrane</keyword>
<evidence type="ECO:0000259" key="3">
    <source>
        <dbReference type="Pfam" id="PF06761"/>
    </source>
</evidence>
<gene>
    <name evidence="6" type="ORF">SAMN04488518_112162</name>
</gene>
<evidence type="ECO:0000313" key="7">
    <source>
        <dbReference type="Proteomes" id="UP000199598"/>
    </source>
</evidence>
<feature type="domain" description="Type VI secretion system component TssM1 helical" evidence="5">
    <location>
        <begin position="965"/>
        <end position="1060"/>
    </location>
</feature>
<feature type="domain" description="Type VI secretion system IcmF C-terminal" evidence="2">
    <location>
        <begin position="1071"/>
        <end position="1172"/>
    </location>
</feature>
<accession>A0A1I4DTJ1</accession>
<evidence type="ECO:0000256" key="1">
    <source>
        <dbReference type="SAM" id="Phobius"/>
    </source>
</evidence>
<reference evidence="6 7" key="1">
    <citation type="submission" date="2016-10" db="EMBL/GenBank/DDBJ databases">
        <authorList>
            <person name="Varghese N."/>
            <person name="Submissions S."/>
        </authorList>
    </citation>
    <scope>NUCLEOTIDE SEQUENCE [LARGE SCALE GENOMIC DNA]</scope>
    <source>
        <strain evidence="6 7">DSM 16392</strain>
    </source>
</reference>
<name>A0A1I4DTJ1_9HYPH</name>
<feature type="transmembrane region" description="Helical" evidence="1">
    <location>
        <begin position="12"/>
        <end position="36"/>
    </location>
</feature>
<evidence type="ECO:0000313" key="6">
    <source>
        <dbReference type="EMBL" id="SFK96239.1"/>
    </source>
</evidence>